<keyword evidence="3 6" id="KW-1133">Transmembrane helix</keyword>
<organism evidence="7 8">
    <name type="scientific">Actinocorallia libanotica</name>
    <dbReference type="NCBI Taxonomy" id="46162"/>
    <lineage>
        <taxon>Bacteria</taxon>
        <taxon>Bacillati</taxon>
        <taxon>Actinomycetota</taxon>
        <taxon>Actinomycetes</taxon>
        <taxon>Streptosporangiales</taxon>
        <taxon>Thermomonosporaceae</taxon>
        <taxon>Actinocorallia</taxon>
    </lineage>
</organism>
<evidence type="ECO:0000256" key="4">
    <source>
        <dbReference type="ARBA" id="ARBA00023136"/>
    </source>
</evidence>
<comment type="caution">
    <text evidence="7">The sequence shown here is derived from an EMBL/GenBank/DDBJ whole genome shotgun (WGS) entry which is preliminary data.</text>
</comment>
<comment type="subcellular location">
    <subcellularLocation>
        <location evidence="1">Endomembrane system</location>
        <topology evidence="1">Multi-pass membrane protein</topology>
    </subcellularLocation>
</comment>
<evidence type="ECO:0000313" key="7">
    <source>
        <dbReference type="EMBL" id="GAA0960988.1"/>
    </source>
</evidence>
<sequence>MRESATLKDRPETTEITTLTESRTYAAPSRTEGSRARVEGAESREDGSERRTGGLERRLNALRAGVLGANDGIVSTAAVVVGVAGATSATQPILLAGLAASIGGAVSMALGEYVSVHSQRDSQRHLIEAERRALSADPDTELQALVRSYEDRGLSAKTARQVARELYEHDPLDAQLRERHNLDLDDVTSPWHAAIASFTAFVIGAVLPLLAILLPAPHLRVPTAFAATLAGLALAGALAALIGGGSWLRAATRVTAGGALALAATYLTGSLLGTTGLV</sequence>
<protein>
    <recommendedName>
        <fullName evidence="9">VIT family protein</fullName>
    </recommendedName>
</protein>
<dbReference type="Proteomes" id="UP001500665">
    <property type="component" value="Unassembled WGS sequence"/>
</dbReference>
<dbReference type="Pfam" id="PF01988">
    <property type="entry name" value="VIT1"/>
    <property type="match status" value="1"/>
</dbReference>
<feature type="compositionally biased region" description="Basic and acidic residues" evidence="5">
    <location>
        <begin position="32"/>
        <end position="54"/>
    </location>
</feature>
<dbReference type="PANTHER" id="PTHR31851">
    <property type="entry name" value="FE(2+)/MN(2+) TRANSPORTER PCL1"/>
    <property type="match status" value="1"/>
</dbReference>
<dbReference type="InterPro" id="IPR008217">
    <property type="entry name" value="Ccc1_fam"/>
</dbReference>
<evidence type="ECO:0000256" key="3">
    <source>
        <dbReference type="ARBA" id="ARBA00022989"/>
    </source>
</evidence>
<keyword evidence="8" id="KW-1185">Reference proteome</keyword>
<dbReference type="EMBL" id="BAAAHH010000025">
    <property type="protein sequence ID" value="GAA0960988.1"/>
    <property type="molecule type" value="Genomic_DNA"/>
</dbReference>
<evidence type="ECO:0000256" key="6">
    <source>
        <dbReference type="SAM" id="Phobius"/>
    </source>
</evidence>
<reference evidence="7 8" key="1">
    <citation type="journal article" date="2019" name="Int. J. Syst. Evol. Microbiol.">
        <title>The Global Catalogue of Microorganisms (GCM) 10K type strain sequencing project: providing services to taxonomists for standard genome sequencing and annotation.</title>
        <authorList>
            <consortium name="The Broad Institute Genomics Platform"/>
            <consortium name="The Broad Institute Genome Sequencing Center for Infectious Disease"/>
            <person name="Wu L."/>
            <person name="Ma J."/>
        </authorList>
    </citation>
    <scope>NUCLEOTIDE SEQUENCE [LARGE SCALE GENOMIC DNA]</scope>
    <source>
        <strain evidence="7 8">JCM 10696</strain>
    </source>
</reference>
<feature type="compositionally biased region" description="Basic and acidic residues" evidence="5">
    <location>
        <begin position="1"/>
        <end position="13"/>
    </location>
</feature>
<gene>
    <name evidence="7" type="ORF">GCM10009550_52910</name>
</gene>
<evidence type="ECO:0008006" key="9">
    <source>
        <dbReference type="Google" id="ProtNLM"/>
    </source>
</evidence>
<keyword evidence="2 6" id="KW-0812">Transmembrane</keyword>
<dbReference type="RefSeq" id="WP_344243667.1">
    <property type="nucleotide sequence ID" value="NZ_BAAAHH010000025.1"/>
</dbReference>
<keyword evidence="4 6" id="KW-0472">Membrane</keyword>
<feature type="transmembrane region" description="Helical" evidence="6">
    <location>
        <begin position="93"/>
        <end position="114"/>
    </location>
</feature>
<feature type="compositionally biased region" description="Low complexity" evidence="5">
    <location>
        <begin position="14"/>
        <end position="24"/>
    </location>
</feature>
<accession>A0ABN1RP77</accession>
<feature type="transmembrane region" description="Helical" evidence="6">
    <location>
        <begin position="222"/>
        <end position="242"/>
    </location>
</feature>
<feature type="transmembrane region" description="Helical" evidence="6">
    <location>
        <begin position="254"/>
        <end position="273"/>
    </location>
</feature>
<evidence type="ECO:0000313" key="8">
    <source>
        <dbReference type="Proteomes" id="UP001500665"/>
    </source>
</evidence>
<evidence type="ECO:0000256" key="2">
    <source>
        <dbReference type="ARBA" id="ARBA00022692"/>
    </source>
</evidence>
<feature type="transmembrane region" description="Helical" evidence="6">
    <location>
        <begin position="193"/>
        <end position="216"/>
    </location>
</feature>
<evidence type="ECO:0000256" key="5">
    <source>
        <dbReference type="SAM" id="MobiDB-lite"/>
    </source>
</evidence>
<proteinExistence type="predicted"/>
<name>A0ABN1RP77_9ACTN</name>
<evidence type="ECO:0000256" key="1">
    <source>
        <dbReference type="ARBA" id="ARBA00004127"/>
    </source>
</evidence>
<feature type="transmembrane region" description="Helical" evidence="6">
    <location>
        <begin position="66"/>
        <end position="87"/>
    </location>
</feature>
<feature type="region of interest" description="Disordered" evidence="5">
    <location>
        <begin position="1"/>
        <end position="54"/>
    </location>
</feature>